<evidence type="ECO:0000313" key="2">
    <source>
        <dbReference type="EMBL" id="GGO01206.1"/>
    </source>
</evidence>
<accession>A0ABQ2L3E2</accession>
<proteinExistence type="predicted"/>
<dbReference type="CDD" id="cd04301">
    <property type="entry name" value="NAT_SF"/>
    <property type="match status" value="1"/>
</dbReference>
<dbReference type="Proteomes" id="UP000606653">
    <property type="component" value="Unassembled WGS sequence"/>
</dbReference>
<reference evidence="3" key="1">
    <citation type="journal article" date="2019" name="Int. J. Syst. Evol. Microbiol.">
        <title>The Global Catalogue of Microorganisms (GCM) 10K type strain sequencing project: providing services to taxonomists for standard genome sequencing and annotation.</title>
        <authorList>
            <consortium name="The Broad Institute Genomics Platform"/>
            <consortium name="The Broad Institute Genome Sequencing Center for Infectious Disease"/>
            <person name="Wu L."/>
            <person name="Ma J."/>
        </authorList>
    </citation>
    <scope>NUCLEOTIDE SEQUENCE [LARGE SCALE GENOMIC DNA]</scope>
    <source>
        <strain evidence="3">CGMCC 1.6964</strain>
    </source>
</reference>
<keyword evidence="3" id="KW-1185">Reference proteome</keyword>
<dbReference type="SUPFAM" id="SSF55729">
    <property type="entry name" value="Acyl-CoA N-acyltransferases (Nat)"/>
    <property type="match status" value="1"/>
</dbReference>
<dbReference type="InterPro" id="IPR000182">
    <property type="entry name" value="GNAT_dom"/>
</dbReference>
<dbReference type="RefSeq" id="WP_018976138.1">
    <property type="nucleotide sequence ID" value="NZ_BMLN01000006.1"/>
</dbReference>
<feature type="domain" description="N-acetyltransferase" evidence="1">
    <location>
        <begin position="145"/>
        <end position="280"/>
    </location>
</feature>
<dbReference type="PROSITE" id="PS51186">
    <property type="entry name" value="GNAT"/>
    <property type="match status" value="1"/>
</dbReference>
<gene>
    <name evidence="2" type="ORF">GCM10010969_23250</name>
</gene>
<dbReference type="InterPro" id="IPR016181">
    <property type="entry name" value="Acyl_CoA_acyltransferase"/>
</dbReference>
<sequence>MQNINFPLLPSSEQVEAIEKSEIDYMTDRMLAIQGRPGNPEGVEIRNFGSAAAFTSRTMPWPSFNTVKGLTDAHMDDLESILEFYQSRGRKAQLEIVPSRVGTDFLKRMVELGLYESGFHCSLITAPSEFLQSVGRRTETDKNNIVVREIGPDEFELYAMLHCRGTGLPDNGIPHVKRNNEVLYSRKGWTFYIAELDGTPAAAAVLFERERTASLTFAATLPEFRGYGLHSKLLEHRISEAFTRNCEWVVGQCAFLSQSHRNMERAGMKLGYIRTAWTQL</sequence>
<dbReference type="Gene3D" id="3.40.630.30">
    <property type="match status" value="1"/>
</dbReference>
<comment type="caution">
    <text evidence="2">The sequence shown here is derived from an EMBL/GenBank/DDBJ whole genome shotgun (WGS) entry which is preliminary data.</text>
</comment>
<evidence type="ECO:0000313" key="3">
    <source>
        <dbReference type="Proteomes" id="UP000606653"/>
    </source>
</evidence>
<dbReference type="EMBL" id="BMLN01000006">
    <property type="protein sequence ID" value="GGO01206.1"/>
    <property type="molecule type" value="Genomic_DNA"/>
</dbReference>
<dbReference type="Pfam" id="PF00583">
    <property type="entry name" value="Acetyltransf_1"/>
    <property type="match status" value="1"/>
</dbReference>
<protein>
    <submittedName>
        <fullName evidence="2">N-acetyltransferase</fullName>
    </submittedName>
</protein>
<evidence type="ECO:0000259" key="1">
    <source>
        <dbReference type="PROSITE" id="PS51186"/>
    </source>
</evidence>
<organism evidence="2 3">
    <name type="scientific">Saccharibacillus kuerlensis</name>
    <dbReference type="NCBI Taxonomy" id="459527"/>
    <lineage>
        <taxon>Bacteria</taxon>
        <taxon>Bacillati</taxon>
        <taxon>Bacillota</taxon>
        <taxon>Bacilli</taxon>
        <taxon>Bacillales</taxon>
        <taxon>Paenibacillaceae</taxon>
        <taxon>Saccharibacillus</taxon>
    </lineage>
</organism>
<name>A0ABQ2L3E2_9BACL</name>